<sequence>MASLNIATDLALILFPIPMLWKMTTLNFQTKLQLTLLFLVGTIVVVITITRLPLIFSNAGSQTSRTLWASIEIVCASIVANAAFYYALWKEIPRWRGRQASPLPLAPYFLPLEDNTRESQEVWICSEWQPVLASNSHIACQLYQKTPKDAHSLAEAGLAKGISATPEESEVNCSSTRMVQAFSA</sequence>
<evidence type="ECO:0000259" key="7">
    <source>
        <dbReference type="Pfam" id="PF20684"/>
    </source>
</evidence>
<evidence type="ECO:0000256" key="3">
    <source>
        <dbReference type="ARBA" id="ARBA00022989"/>
    </source>
</evidence>
<keyword evidence="4 6" id="KW-0472">Membrane</keyword>
<evidence type="ECO:0000256" key="2">
    <source>
        <dbReference type="ARBA" id="ARBA00022692"/>
    </source>
</evidence>
<evidence type="ECO:0000313" key="8">
    <source>
        <dbReference type="EMBL" id="WEW54905.1"/>
    </source>
</evidence>
<dbReference type="Proteomes" id="UP001219355">
    <property type="component" value="Chromosome 1"/>
</dbReference>
<gene>
    <name evidence="8" type="ORF">PRK78_000332</name>
</gene>
<evidence type="ECO:0000256" key="1">
    <source>
        <dbReference type="ARBA" id="ARBA00004141"/>
    </source>
</evidence>
<keyword evidence="9" id="KW-1185">Reference proteome</keyword>
<evidence type="ECO:0000256" key="5">
    <source>
        <dbReference type="ARBA" id="ARBA00038359"/>
    </source>
</evidence>
<dbReference type="EMBL" id="CP120627">
    <property type="protein sequence ID" value="WEW54905.1"/>
    <property type="molecule type" value="Genomic_DNA"/>
</dbReference>
<dbReference type="InterPro" id="IPR049326">
    <property type="entry name" value="Rhodopsin_dom_fungi"/>
</dbReference>
<keyword evidence="2 6" id="KW-0812">Transmembrane</keyword>
<feature type="transmembrane region" description="Helical" evidence="6">
    <location>
        <begin position="68"/>
        <end position="88"/>
    </location>
</feature>
<evidence type="ECO:0000256" key="6">
    <source>
        <dbReference type="SAM" id="Phobius"/>
    </source>
</evidence>
<reference evidence="8" key="1">
    <citation type="submission" date="2023-03" db="EMBL/GenBank/DDBJ databases">
        <title>Emydomyces testavorans Genome Sequence.</title>
        <authorList>
            <person name="Hoyer L."/>
        </authorList>
    </citation>
    <scope>NUCLEOTIDE SEQUENCE</scope>
    <source>
        <strain evidence="8">16-2883</strain>
    </source>
</reference>
<dbReference type="PANTHER" id="PTHR33048:SF47">
    <property type="entry name" value="INTEGRAL MEMBRANE PROTEIN-RELATED"/>
    <property type="match status" value="1"/>
</dbReference>
<feature type="transmembrane region" description="Helical" evidence="6">
    <location>
        <begin position="36"/>
        <end position="56"/>
    </location>
</feature>
<proteinExistence type="inferred from homology"/>
<feature type="domain" description="Rhodopsin" evidence="7">
    <location>
        <begin position="2"/>
        <end position="84"/>
    </location>
</feature>
<comment type="subcellular location">
    <subcellularLocation>
        <location evidence="1">Membrane</location>
        <topology evidence="1">Multi-pass membrane protein</topology>
    </subcellularLocation>
</comment>
<evidence type="ECO:0000313" key="9">
    <source>
        <dbReference type="Proteomes" id="UP001219355"/>
    </source>
</evidence>
<dbReference type="PANTHER" id="PTHR33048">
    <property type="entry name" value="PTH11-LIKE INTEGRAL MEMBRANE PROTEIN (AFU_ORTHOLOGUE AFUA_5G11245)"/>
    <property type="match status" value="1"/>
</dbReference>
<dbReference type="Pfam" id="PF20684">
    <property type="entry name" value="Fung_rhodopsin"/>
    <property type="match status" value="1"/>
</dbReference>
<organism evidence="8 9">
    <name type="scientific">Emydomyces testavorans</name>
    <dbReference type="NCBI Taxonomy" id="2070801"/>
    <lineage>
        <taxon>Eukaryota</taxon>
        <taxon>Fungi</taxon>
        <taxon>Dikarya</taxon>
        <taxon>Ascomycota</taxon>
        <taxon>Pezizomycotina</taxon>
        <taxon>Eurotiomycetes</taxon>
        <taxon>Eurotiomycetidae</taxon>
        <taxon>Onygenales</taxon>
        <taxon>Nannizziopsiaceae</taxon>
        <taxon>Emydomyces</taxon>
    </lineage>
</organism>
<feature type="transmembrane region" description="Helical" evidence="6">
    <location>
        <begin position="6"/>
        <end position="24"/>
    </location>
</feature>
<accession>A0AAF0DB95</accession>
<dbReference type="GO" id="GO:0016020">
    <property type="term" value="C:membrane"/>
    <property type="evidence" value="ECO:0007669"/>
    <property type="project" value="UniProtKB-SubCell"/>
</dbReference>
<evidence type="ECO:0000256" key="4">
    <source>
        <dbReference type="ARBA" id="ARBA00023136"/>
    </source>
</evidence>
<comment type="similarity">
    <text evidence="5">Belongs to the SAT4 family.</text>
</comment>
<keyword evidence="3 6" id="KW-1133">Transmembrane helix</keyword>
<protein>
    <recommendedName>
        <fullName evidence="7">Rhodopsin domain-containing protein</fullName>
    </recommendedName>
</protein>
<dbReference type="InterPro" id="IPR052337">
    <property type="entry name" value="SAT4-like"/>
</dbReference>
<dbReference type="AlphaFoldDB" id="A0AAF0DB95"/>
<name>A0AAF0DB95_9EURO</name>